<dbReference type="Pfam" id="PF21854">
    <property type="entry name" value="Treslin_N"/>
    <property type="match status" value="1"/>
</dbReference>
<reference evidence="5" key="1">
    <citation type="submission" date="2022-03" db="EMBL/GenBank/DDBJ databases">
        <authorList>
            <person name="Martin C."/>
        </authorList>
    </citation>
    <scope>NUCLEOTIDE SEQUENCE</scope>
</reference>
<feature type="compositionally biased region" description="Basic residues" evidence="2">
    <location>
        <begin position="1055"/>
        <end position="1066"/>
    </location>
</feature>
<dbReference type="OrthoDB" id="5812172at2759"/>
<feature type="compositionally biased region" description="Polar residues" evidence="2">
    <location>
        <begin position="1470"/>
        <end position="1483"/>
    </location>
</feature>
<name>A0A8J1XUF9_OWEFU</name>
<dbReference type="EMBL" id="CAIIXF020000010">
    <property type="protein sequence ID" value="CAH1797286.1"/>
    <property type="molecule type" value="Genomic_DNA"/>
</dbReference>
<feature type="region of interest" description="Disordered" evidence="2">
    <location>
        <begin position="1300"/>
        <end position="1339"/>
    </location>
</feature>
<feature type="compositionally biased region" description="Basic and acidic residues" evidence="2">
    <location>
        <begin position="1034"/>
        <end position="1048"/>
    </location>
</feature>
<dbReference type="GO" id="GO:0010212">
    <property type="term" value="P:response to ionizing radiation"/>
    <property type="evidence" value="ECO:0007669"/>
    <property type="project" value="InterPro"/>
</dbReference>
<feature type="region of interest" description="Disordered" evidence="2">
    <location>
        <begin position="1554"/>
        <end position="1600"/>
    </location>
</feature>
<dbReference type="GO" id="GO:0003682">
    <property type="term" value="F:chromatin binding"/>
    <property type="evidence" value="ECO:0007669"/>
    <property type="project" value="TreeGrafter"/>
</dbReference>
<dbReference type="GO" id="GO:0005634">
    <property type="term" value="C:nucleus"/>
    <property type="evidence" value="ECO:0007669"/>
    <property type="project" value="InterPro"/>
</dbReference>
<evidence type="ECO:0000259" key="4">
    <source>
        <dbReference type="Pfam" id="PF21855"/>
    </source>
</evidence>
<feature type="compositionally biased region" description="Low complexity" evidence="2">
    <location>
        <begin position="1508"/>
        <end position="1522"/>
    </location>
</feature>
<dbReference type="PANTHER" id="PTHR21556:SF2">
    <property type="entry name" value="TRESLIN"/>
    <property type="match status" value="1"/>
</dbReference>
<evidence type="ECO:0000259" key="3">
    <source>
        <dbReference type="Pfam" id="PF21854"/>
    </source>
</evidence>
<dbReference type="GO" id="GO:0030174">
    <property type="term" value="P:regulation of DNA-templated DNA replication initiation"/>
    <property type="evidence" value="ECO:0007669"/>
    <property type="project" value="TreeGrafter"/>
</dbReference>
<comment type="caution">
    <text evidence="5">The sequence shown here is derived from an EMBL/GenBank/DDBJ whole genome shotgun (WGS) entry which is preliminary data.</text>
</comment>
<evidence type="ECO:0008006" key="7">
    <source>
        <dbReference type="Google" id="ProtNLM"/>
    </source>
</evidence>
<dbReference type="InterPro" id="IPR026153">
    <property type="entry name" value="Treslin"/>
</dbReference>
<feature type="compositionally biased region" description="Basic and acidic residues" evidence="2">
    <location>
        <begin position="1943"/>
        <end position="1952"/>
    </location>
</feature>
<dbReference type="Proteomes" id="UP000749559">
    <property type="component" value="Unassembled WGS sequence"/>
</dbReference>
<gene>
    <name evidence="5" type="ORF">OFUS_LOCUS21604</name>
</gene>
<dbReference type="InterPro" id="IPR053919">
    <property type="entry name" value="Treslin_N"/>
</dbReference>
<feature type="compositionally biased region" description="Polar residues" evidence="2">
    <location>
        <begin position="1993"/>
        <end position="2020"/>
    </location>
</feature>
<dbReference type="Pfam" id="PF21855">
    <property type="entry name" value="Treslin_STD"/>
    <property type="match status" value="1"/>
</dbReference>
<proteinExistence type="predicted"/>
<feature type="compositionally biased region" description="Basic residues" evidence="2">
    <location>
        <begin position="985"/>
        <end position="1004"/>
    </location>
</feature>
<evidence type="ECO:0000256" key="2">
    <source>
        <dbReference type="SAM" id="MobiDB-lite"/>
    </source>
</evidence>
<keyword evidence="6" id="KW-1185">Reference proteome</keyword>
<feature type="region of interest" description="Disordered" evidence="2">
    <location>
        <begin position="965"/>
        <end position="1116"/>
    </location>
</feature>
<dbReference type="GO" id="GO:0006260">
    <property type="term" value="P:DNA replication"/>
    <property type="evidence" value="ECO:0007669"/>
    <property type="project" value="InterPro"/>
</dbReference>
<feature type="compositionally biased region" description="Polar residues" evidence="2">
    <location>
        <begin position="1302"/>
        <end position="1339"/>
    </location>
</feature>
<feature type="compositionally biased region" description="Basic and acidic residues" evidence="2">
    <location>
        <begin position="1894"/>
        <end position="1903"/>
    </location>
</feature>
<feature type="compositionally biased region" description="Low complexity" evidence="2">
    <location>
        <begin position="1866"/>
        <end position="1879"/>
    </location>
</feature>
<feature type="compositionally biased region" description="Polar residues" evidence="2">
    <location>
        <begin position="1825"/>
        <end position="1835"/>
    </location>
</feature>
<feature type="region of interest" description="Disordered" evidence="2">
    <location>
        <begin position="409"/>
        <end position="453"/>
    </location>
</feature>
<organism evidence="5 6">
    <name type="scientific">Owenia fusiformis</name>
    <name type="common">Polychaete worm</name>
    <dbReference type="NCBI Taxonomy" id="6347"/>
    <lineage>
        <taxon>Eukaryota</taxon>
        <taxon>Metazoa</taxon>
        <taxon>Spiralia</taxon>
        <taxon>Lophotrochozoa</taxon>
        <taxon>Annelida</taxon>
        <taxon>Polychaeta</taxon>
        <taxon>Sedentaria</taxon>
        <taxon>Canalipalpata</taxon>
        <taxon>Sabellida</taxon>
        <taxon>Oweniida</taxon>
        <taxon>Oweniidae</taxon>
        <taxon>Owenia</taxon>
    </lineage>
</organism>
<feature type="compositionally biased region" description="Basic residues" evidence="2">
    <location>
        <begin position="1766"/>
        <end position="1776"/>
    </location>
</feature>
<accession>A0A8J1XUF9</accession>
<feature type="region of interest" description="Disordered" evidence="2">
    <location>
        <begin position="1746"/>
        <end position="1795"/>
    </location>
</feature>
<feature type="region of interest" description="Disordered" evidence="2">
    <location>
        <begin position="1175"/>
        <end position="1197"/>
    </location>
</feature>
<feature type="compositionally biased region" description="Basic residues" evidence="2">
    <location>
        <begin position="1881"/>
        <end position="1893"/>
    </location>
</feature>
<evidence type="ECO:0000256" key="1">
    <source>
        <dbReference type="SAM" id="Coils"/>
    </source>
</evidence>
<feature type="domain" description="Treslin STD" evidence="4">
    <location>
        <begin position="744"/>
        <end position="897"/>
    </location>
</feature>
<feature type="compositionally biased region" description="Polar residues" evidence="2">
    <location>
        <begin position="1695"/>
        <end position="1705"/>
    </location>
</feature>
<dbReference type="GO" id="GO:0007095">
    <property type="term" value="P:mitotic G2 DNA damage checkpoint signaling"/>
    <property type="evidence" value="ECO:0007669"/>
    <property type="project" value="TreeGrafter"/>
</dbReference>
<evidence type="ECO:0000313" key="5">
    <source>
        <dbReference type="EMBL" id="CAH1797286.1"/>
    </source>
</evidence>
<feature type="compositionally biased region" description="Basic and acidic residues" evidence="2">
    <location>
        <begin position="1749"/>
        <end position="1765"/>
    </location>
</feature>
<feature type="compositionally biased region" description="Polar residues" evidence="2">
    <location>
        <begin position="1563"/>
        <end position="1586"/>
    </location>
</feature>
<feature type="compositionally biased region" description="Low complexity" evidence="2">
    <location>
        <begin position="1954"/>
        <end position="1964"/>
    </location>
</feature>
<feature type="region of interest" description="Disordered" evidence="2">
    <location>
        <begin position="1862"/>
        <end position="2040"/>
    </location>
</feature>
<evidence type="ECO:0000313" key="6">
    <source>
        <dbReference type="Proteomes" id="UP000749559"/>
    </source>
</evidence>
<dbReference type="InterPro" id="IPR053920">
    <property type="entry name" value="Treslin_STD"/>
</dbReference>
<feature type="compositionally biased region" description="Polar residues" evidence="2">
    <location>
        <begin position="1931"/>
        <end position="1942"/>
    </location>
</feature>
<protein>
    <recommendedName>
        <fullName evidence="7">Treslin</fullName>
    </recommendedName>
</protein>
<feature type="region of interest" description="Disordered" evidence="2">
    <location>
        <begin position="660"/>
        <end position="685"/>
    </location>
</feature>
<feature type="region of interest" description="Disordered" evidence="2">
    <location>
        <begin position="1695"/>
        <end position="1723"/>
    </location>
</feature>
<feature type="domain" description="Treslin N-terminal" evidence="3">
    <location>
        <begin position="34"/>
        <end position="214"/>
    </location>
</feature>
<feature type="compositionally biased region" description="Basic and acidic residues" evidence="2">
    <location>
        <begin position="660"/>
        <end position="679"/>
    </location>
</feature>
<feature type="coiled-coil region" evidence="1">
    <location>
        <begin position="695"/>
        <end position="729"/>
    </location>
</feature>
<keyword evidence="1" id="KW-0175">Coiled coil</keyword>
<feature type="region of interest" description="Disordered" evidence="2">
    <location>
        <begin position="1470"/>
        <end position="1526"/>
    </location>
</feature>
<dbReference type="GO" id="GO:0033314">
    <property type="term" value="P:mitotic DNA replication checkpoint signaling"/>
    <property type="evidence" value="ECO:0007669"/>
    <property type="project" value="InterPro"/>
</dbReference>
<sequence>MDTLQSVNKLLLLIDVRGGRQATSGKFPHERAANLISLSTLKLLTYFSHKNQQNNFDTLKWAYKFFNSSTEEFLQKQNFSQFTTKLYEDFEISVESRIQNEHEHLLIEQERAKMAMPTSAEEVMSSLVVRQLEDQLKQIPTEFEWNRPSITSPVKSLLCKGKVKATDHDNNIVVIFTTCPHSLHQLQLFLGYEEKEDFDATSSDLIIDSIILPKIARELNGVRVKLLYVDMSADSQINKSVISELEGMDLVNKAMMKTGGCVVPITSLLQLGTTAITHIHPLFRQIQQNHQSPKTTNAESQTIVSKRVFNAKDSSNSLEQGDPNLSDSNLGYVSTDLDDDIISGQHDELCLPYGSILKYYTDIKQVETAGSYDCQLVIQQGKCFKFLCSVKLQSILDEQHLSSQDITIKESKITPLPRKSPRKQSKTPNSTRASYNQPNTVQPKHQKENSTSENAQARLILRGSIRPSQVPLDYMVGSTVYSCVEKLKDERSPDRFSFQEFLKQLAYCQVDMVVDLITSPVHIPKTCILRPLTPVSATLTVMMFEQTLPLEKSLLKVGQRTKNKGMTEFVEESLRHIEKGKKKPSVARSKDDGEPSRMSFRESMVDTWYQPSLQSLVSKTLMDKLNSPQCSKEEIALLKRLQSYYRKKDKPMDIHNMRKKSSGEIKTRVERTGSKERLPRAPSMVGERAKAIMAKGLEIERRKELEMEKKKEEDEIRAVDNEKKKEKKITLSKVCSVEFKSEAELIDYLRHNYETVLAEKGNPLMFAQSTVSVTSHYFKSQTVDEPAEKSRELLAANLCLDSKAIRTKYNKAFDDVSLANKKTEYQLQTLLLIEMEAASTTEDEEPSEDVIDEIVTMLRAVSFMEDPNFIGNYVQDVLLDNYGATSPRLMLRIYEELGLTAPSTLPQLFSPNSSFTSSQEKSGIGSVLQSVGTSQPGSQSYLLDECSMDVVDPRIKRQRKVVHHPALAGIKHAKQIQFKKPTQNNKRRSSKGSAKKSSAKKKKMAAAANETESDMKHVRRSLFDMGAAPPGGTKLERRHSFAITDKKSKSTPSRPKSRRTPSKKKVSPGSAKPKAHHVVKAKHIAETPAHKQGFSLLQRQQAKLRSHERSKTMSPMVVGESPIRNIVKPVLNLLRRSPRRASSATVLGLPRCRSFYSSEPRNADKFRKLENRISGLTPTGESLDTSNSANKLDRTPNKQPVMNLFAQFMASPSPGKGGAIVQSPECTPVKKRLAPHPVSPCSNTQGFRPSVFTSPKGPNLFSELSNSRLSSKSRSSQVIPPLACTPKKRELLRSPTRIRFNMTPQKPHTPSQKGTTPSRSILKTPGSASHGSVPMTSPLSMDIKVKNTPSPKFIRSPHVKSIAKSSASVRLFTTDLPQTSPARKSDNTSVKNLRKSPIIIPGEAIVTQKRRVNKDVLFNEFDDDWGQSPNKLNTSLKLDNIVGMLGPSPPQVLRAQLQPRAELKITPQKQQALFKASSDSVTPKGSKPKVKTPDSFDKWPRKKRRYDSVSPSSMKGSSPTPSLTDLKYLNSSNKEVNLNLLDKKAKSPVLRRKVKIKRRGQKRASQSQESLTSCEQDISPTVTSPFKATPDPLKATSDPLKVSPDITSPVINVTKPFGLTAEALEEMEDVSSTVEPSRKIHISDNDSYQGRVTPVSLDEHSKSSDVHGKLPTPIKVFGKNSEFFKYIERNQSDSSVENEPFTKSTIDNRAKPDSLSTASPRFTRRMKKEIMMSPEKLRAISTLSPPYKTEGKVKDTSLVQTDERKQLKRGSHHLSPAKHIGTPSKRTRKSNNLNSPEYFASNEVFIEKSDSDVEFPRRMLRSGDHSNSNQSNSSMGFGVYSSEISNQCSKPGTPSRITLKLKRQNQPSPSVSGSSQVPQHRGIKRLQPIRKTRSRDSDGHSESDIAPSPIFPAVHQAVGMKRNQSEESEYSAVTSPVFSGKHNSPEGSDKIRQTSPVTTPSTSTLVKNTSGSERSKMYSPLSSRGLGDLLQSPVINTGSRSNRGQRSASSLASDVSPKSCSKTEKRSRRSLYRTQTKPSI</sequence>
<feature type="compositionally biased region" description="Polar residues" evidence="2">
    <location>
        <begin position="1175"/>
        <end position="1190"/>
    </location>
</feature>
<dbReference type="PANTHER" id="PTHR21556">
    <property type="entry name" value="TRESLIN"/>
    <property type="match status" value="1"/>
</dbReference>
<feature type="compositionally biased region" description="Basic residues" evidence="2">
    <location>
        <begin position="1073"/>
        <end position="1082"/>
    </location>
</feature>
<feature type="region of interest" description="Disordered" evidence="2">
    <location>
        <begin position="1819"/>
        <end position="1838"/>
    </location>
</feature>
<feature type="compositionally biased region" description="Polar residues" evidence="2">
    <location>
        <begin position="426"/>
        <end position="444"/>
    </location>
</feature>